<gene>
    <name evidence="4" type="ORF">ECPE_LOCUS7065</name>
</gene>
<dbReference type="InterPro" id="IPR036291">
    <property type="entry name" value="NAD(P)-bd_dom_sf"/>
</dbReference>
<dbReference type="PANTHER" id="PTHR43963:SF6">
    <property type="entry name" value="CHAIN DEHYDROGENASE FAMILY PROTEIN, PUTATIVE (AFU_ORTHOLOGUE AFUA_3G15350)-RELATED"/>
    <property type="match status" value="1"/>
</dbReference>
<evidence type="ECO:0000256" key="3">
    <source>
        <dbReference type="ARBA" id="ARBA00023002"/>
    </source>
</evidence>
<keyword evidence="5" id="KW-1185">Reference proteome</keyword>
<proteinExistence type="inferred from homology"/>
<dbReference type="AlphaFoldDB" id="A0A183AJC8"/>
<evidence type="ECO:0000256" key="1">
    <source>
        <dbReference type="ARBA" id="ARBA00006484"/>
    </source>
</evidence>
<evidence type="ECO:0000256" key="2">
    <source>
        <dbReference type="ARBA" id="ARBA00022857"/>
    </source>
</evidence>
<keyword evidence="2" id="KW-0521">NADP</keyword>
<dbReference type="EMBL" id="UZAN01044112">
    <property type="protein sequence ID" value="VDP80069.1"/>
    <property type="molecule type" value="Genomic_DNA"/>
</dbReference>
<dbReference type="OrthoDB" id="7289984at2759"/>
<protein>
    <submittedName>
        <fullName evidence="6">Carbonyl reductase 1</fullName>
    </submittedName>
</protein>
<evidence type="ECO:0000313" key="5">
    <source>
        <dbReference type="Proteomes" id="UP000272942"/>
    </source>
</evidence>
<dbReference type="PANTHER" id="PTHR43963">
    <property type="entry name" value="CARBONYL REDUCTASE 1-RELATED"/>
    <property type="match status" value="1"/>
</dbReference>
<sequence length="158" mass="17801">MKVAFVTGSNKGIGRAIVENLARTLGPSGEWDIYLTGMLSRDLPNVPIVARNEELGKKTCSELEKKGLSVKFHQLDINNVESRKKFIEFLTSHYPNGINIAINNAGIIFKSDSTASFGEQARVTLKTNFFDTLSFTEEFMPYLAKDARLVHFIYIYME</sequence>
<dbReference type="WBParaSite" id="ECPE_0000707801-mRNA-1">
    <property type="protein sequence ID" value="ECPE_0000707801-mRNA-1"/>
    <property type="gene ID" value="ECPE_0000707801"/>
</dbReference>
<keyword evidence="3" id="KW-0560">Oxidoreductase</keyword>
<name>A0A183AJC8_9TREM</name>
<evidence type="ECO:0000313" key="6">
    <source>
        <dbReference type="WBParaSite" id="ECPE_0000707801-mRNA-1"/>
    </source>
</evidence>
<reference evidence="4 5" key="2">
    <citation type="submission" date="2018-11" db="EMBL/GenBank/DDBJ databases">
        <authorList>
            <consortium name="Pathogen Informatics"/>
        </authorList>
    </citation>
    <scope>NUCLEOTIDE SEQUENCE [LARGE SCALE GENOMIC DNA]</scope>
    <source>
        <strain evidence="4 5">Egypt</strain>
    </source>
</reference>
<dbReference type="Gene3D" id="3.40.50.720">
    <property type="entry name" value="NAD(P)-binding Rossmann-like Domain"/>
    <property type="match status" value="1"/>
</dbReference>
<dbReference type="SUPFAM" id="SSF51735">
    <property type="entry name" value="NAD(P)-binding Rossmann-fold domains"/>
    <property type="match status" value="1"/>
</dbReference>
<dbReference type="Proteomes" id="UP000272942">
    <property type="component" value="Unassembled WGS sequence"/>
</dbReference>
<comment type="similarity">
    <text evidence="1">Belongs to the short-chain dehydrogenases/reductases (SDR) family.</text>
</comment>
<dbReference type="InterPro" id="IPR002347">
    <property type="entry name" value="SDR_fam"/>
</dbReference>
<reference evidence="6" key="1">
    <citation type="submission" date="2016-06" db="UniProtKB">
        <authorList>
            <consortium name="WormBaseParasite"/>
        </authorList>
    </citation>
    <scope>IDENTIFICATION</scope>
</reference>
<dbReference type="GO" id="GO:0016491">
    <property type="term" value="F:oxidoreductase activity"/>
    <property type="evidence" value="ECO:0007669"/>
    <property type="project" value="UniProtKB-KW"/>
</dbReference>
<organism evidence="6">
    <name type="scientific">Echinostoma caproni</name>
    <dbReference type="NCBI Taxonomy" id="27848"/>
    <lineage>
        <taxon>Eukaryota</taxon>
        <taxon>Metazoa</taxon>
        <taxon>Spiralia</taxon>
        <taxon>Lophotrochozoa</taxon>
        <taxon>Platyhelminthes</taxon>
        <taxon>Trematoda</taxon>
        <taxon>Digenea</taxon>
        <taxon>Plagiorchiida</taxon>
        <taxon>Echinostomata</taxon>
        <taxon>Echinostomatoidea</taxon>
        <taxon>Echinostomatidae</taxon>
        <taxon>Echinostoma</taxon>
    </lineage>
</organism>
<accession>A0A183AJC8</accession>
<evidence type="ECO:0000313" key="4">
    <source>
        <dbReference type="EMBL" id="VDP80069.1"/>
    </source>
</evidence>
<dbReference type="Pfam" id="PF00106">
    <property type="entry name" value="adh_short"/>
    <property type="match status" value="1"/>
</dbReference>